<dbReference type="AlphaFoldDB" id="A0A4P2Q8U8"/>
<name>A0A4P2Q8U8_SORCE</name>
<evidence type="ECO:0000313" key="3">
    <source>
        <dbReference type="Proteomes" id="UP000295781"/>
    </source>
</evidence>
<dbReference type="EMBL" id="CP012670">
    <property type="protein sequence ID" value="AUX25483.1"/>
    <property type="molecule type" value="Genomic_DNA"/>
</dbReference>
<evidence type="ECO:0000313" key="2">
    <source>
        <dbReference type="EMBL" id="AUX25483.1"/>
    </source>
</evidence>
<dbReference type="Proteomes" id="UP000295781">
    <property type="component" value="Chromosome"/>
</dbReference>
<evidence type="ECO:0000256" key="1">
    <source>
        <dbReference type="SAM" id="MobiDB-lite"/>
    </source>
</evidence>
<proteinExistence type="predicted"/>
<gene>
    <name evidence="2" type="ORF">SOCEGT47_060300</name>
</gene>
<feature type="region of interest" description="Disordered" evidence="1">
    <location>
        <begin position="33"/>
        <end position="55"/>
    </location>
</feature>
<organism evidence="2 3">
    <name type="scientific">Sorangium cellulosum</name>
    <name type="common">Polyangium cellulosum</name>
    <dbReference type="NCBI Taxonomy" id="56"/>
    <lineage>
        <taxon>Bacteria</taxon>
        <taxon>Pseudomonadati</taxon>
        <taxon>Myxococcota</taxon>
        <taxon>Polyangia</taxon>
        <taxon>Polyangiales</taxon>
        <taxon>Polyangiaceae</taxon>
        <taxon>Sorangium</taxon>
    </lineage>
</organism>
<sequence length="85" mass="9312">MRTVEELVQEVRSFPVADRLRLVERIVHELADASSGAREASPPGPKVSPLGWLADDPELADQLEKLTAGARARGRARGLDDENPR</sequence>
<accession>A0A4P2Q8U8</accession>
<protein>
    <submittedName>
        <fullName evidence="2">Uncharacterized protein</fullName>
    </submittedName>
</protein>
<reference evidence="2 3" key="1">
    <citation type="submission" date="2015-09" db="EMBL/GenBank/DDBJ databases">
        <title>Sorangium comparison.</title>
        <authorList>
            <person name="Zaburannyi N."/>
            <person name="Bunk B."/>
            <person name="Overmann J."/>
            <person name="Mueller R."/>
        </authorList>
    </citation>
    <scope>NUCLEOTIDE SEQUENCE [LARGE SCALE GENOMIC DNA]</scope>
    <source>
        <strain evidence="2 3">So ceGT47</strain>
    </source>
</reference>